<comment type="subcellular location">
    <subcellularLocation>
        <location evidence="1">Cell membrane</location>
        <topology evidence="1">Multi-pass membrane protein</topology>
    </subcellularLocation>
</comment>
<feature type="transmembrane region" description="Helical" evidence="8">
    <location>
        <begin position="337"/>
        <end position="362"/>
    </location>
</feature>
<feature type="transmembrane region" description="Helical" evidence="8">
    <location>
        <begin position="20"/>
        <end position="41"/>
    </location>
</feature>
<keyword evidence="10" id="KW-1185">Reference proteome</keyword>
<dbReference type="InterPro" id="IPR018043">
    <property type="entry name" value="Na/Gal_symport_CS"/>
</dbReference>
<dbReference type="SUPFAM" id="SSF103473">
    <property type="entry name" value="MFS general substrate transporter"/>
    <property type="match status" value="1"/>
</dbReference>
<dbReference type="Proteomes" id="UP000056968">
    <property type="component" value="Chromosome"/>
</dbReference>
<feature type="transmembrane region" description="Helical" evidence="8">
    <location>
        <begin position="296"/>
        <end position="316"/>
    </location>
</feature>
<feature type="transmembrane region" description="Helical" evidence="8">
    <location>
        <begin position="126"/>
        <end position="146"/>
    </location>
</feature>
<feature type="transmembrane region" description="Helical" evidence="8">
    <location>
        <begin position="200"/>
        <end position="230"/>
    </location>
</feature>
<gene>
    <name evidence="9" type="ORF">ATN00_07895</name>
</gene>
<dbReference type="GO" id="GO:0006814">
    <property type="term" value="P:sodium ion transport"/>
    <property type="evidence" value="ECO:0007669"/>
    <property type="project" value="InterPro"/>
</dbReference>
<dbReference type="PROSITE" id="PS00872">
    <property type="entry name" value="NA_GALACTOSIDE_SYMP"/>
    <property type="match status" value="1"/>
</dbReference>
<keyword evidence="3" id="KW-0813">Transport</keyword>
<dbReference type="PANTHER" id="PTHR11328:SF24">
    <property type="entry name" value="MAJOR FACILITATOR SUPERFAMILY (MFS) PROFILE DOMAIN-CONTAINING PROTEIN"/>
    <property type="match status" value="1"/>
</dbReference>
<feature type="transmembrane region" description="Helical" evidence="8">
    <location>
        <begin position="86"/>
        <end position="106"/>
    </location>
</feature>
<feature type="transmembrane region" description="Helical" evidence="8">
    <location>
        <begin position="382"/>
        <end position="401"/>
    </location>
</feature>
<dbReference type="InterPro" id="IPR039672">
    <property type="entry name" value="MFS_2"/>
</dbReference>
<name>A0A0S3EXU3_9SPHN</name>
<evidence type="ECO:0000313" key="10">
    <source>
        <dbReference type="Proteomes" id="UP000056968"/>
    </source>
</evidence>
<feature type="transmembrane region" description="Helical" evidence="8">
    <location>
        <begin position="242"/>
        <end position="260"/>
    </location>
</feature>
<organism evidence="9 10">
    <name type="scientific">Sphingobium baderi</name>
    <dbReference type="NCBI Taxonomy" id="1332080"/>
    <lineage>
        <taxon>Bacteria</taxon>
        <taxon>Pseudomonadati</taxon>
        <taxon>Pseudomonadota</taxon>
        <taxon>Alphaproteobacteria</taxon>
        <taxon>Sphingomonadales</taxon>
        <taxon>Sphingomonadaceae</taxon>
        <taxon>Sphingobium</taxon>
    </lineage>
</organism>
<protein>
    <recommendedName>
        <fullName evidence="11">MFS transporter</fullName>
    </recommendedName>
</protein>
<comment type="similarity">
    <text evidence="2">Belongs to the sodium:galactoside symporter (TC 2.A.2) family.</text>
</comment>
<evidence type="ECO:0000256" key="8">
    <source>
        <dbReference type="SAM" id="Phobius"/>
    </source>
</evidence>
<dbReference type="Pfam" id="PF13347">
    <property type="entry name" value="MFS_2"/>
    <property type="match status" value="1"/>
</dbReference>
<dbReference type="PANTHER" id="PTHR11328">
    <property type="entry name" value="MAJOR FACILITATOR SUPERFAMILY DOMAIN-CONTAINING PROTEIN"/>
    <property type="match status" value="1"/>
</dbReference>
<evidence type="ECO:0000256" key="4">
    <source>
        <dbReference type="ARBA" id="ARBA00022475"/>
    </source>
</evidence>
<dbReference type="KEGG" id="sbd:ATN00_07895"/>
<reference evidence="9 10" key="1">
    <citation type="submission" date="2015-11" db="EMBL/GenBank/DDBJ databases">
        <title>A Two-component Flavoprotein Monooxygenase System MeaXY Responsible for para-Hydroxylation of 2-Methyl-6-ethylaniline and 2,6-Diethylaniline in Sphingobium baderi DE-13.</title>
        <authorList>
            <person name="Cheng M."/>
            <person name="Meng Q."/>
            <person name="Yang Y."/>
            <person name="Chu C."/>
            <person name="Yan X."/>
            <person name="He J."/>
            <person name="Li S."/>
        </authorList>
    </citation>
    <scope>NUCLEOTIDE SEQUENCE [LARGE SCALE GENOMIC DNA]</scope>
    <source>
        <strain evidence="9 10">DE-13</strain>
    </source>
</reference>
<dbReference type="Gene3D" id="1.20.1250.20">
    <property type="entry name" value="MFS general substrate transporter like domains"/>
    <property type="match status" value="2"/>
</dbReference>
<evidence type="ECO:0000256" key="5">
    <source>
        <dbReference type="ARBA" id="ARBA00022692"/>
    </source>
</evidence>
<feature type="transmembrane region" description="Helical" evidence="8">
    <location>
        <begin position="272"/>
        <end position="290"/>
    </location>
</feature>
<dbReference type="InterPro" id="IPR036259">
    <property type="entry name" value="MFS_trans_sf"/>
</dbReference>
<dbReference type="GO" id="GO:0005886">
    <property type="term" value="C:plasma membrane"/>
    <property type="evidence" value="ECO:0007669"/>
    <property type="project" value="UniProtKB-SubCell"/>
</dbReference>
<sequence>MAALTLPLIIYLPEYYAHRLGLNLSIVGLIFTVVRLADLLFDPFAGNLMDRTRTRFGRFRPWLLLGGPLVMLGAWVLFMADEGVGPLYLSLGLVLAYAGYSIVILAQMGMGAAITPDYRERSRVFAWWQIFNTLGLILVMLMPILFAERISDDSSFTVRTMGWFVLGAVPVTIGVTLFYVREEKAPPLAHAAKLRDYTGLFTLGSARLILTTQLLLGLGLGISASVFLFFFTMLKKVPFEYVGLQFVGFYLVSIVAAPGWSMLANRIGKHRALMVGSVGFAAYMVLMTAMPPGNLWYFGGMAILGGAAACAADMLPRSIMADVSDEDQLVSGQDRTGLLFALLTVTHKFGQALSIGIVYFALDLIGFRPGSADNSTAALSGVTILYGFVPMCLYLLAGLTARMMRLTPQRHAEIRSEIEARRAIDSRS</sequence>
<dbReference type="GO" id="GO:0015293">
    <property type="term" value="F:symporter activity"/>
    <property type="evidence" value="ECO:0007669"/>
    <property type="project" value="InterPro"/>
</dbReference>
<dbReference type="EMBL" id="CP013264">
    <property type="protein sequence ID" value="ALR20238.1"/>
    <property type="molecule type" value="Genomic_DNA"/>
</dbReference>
<keyword evidence="4" id="KW-1003">Cell membrane</keyword>
<dbReference type="AlphaFoldDB" id="A0A0S3EXU3"/>
<evidence type="ECO:0000256" key="2">
    <source>
        <dbReference type="ARBA" id="ARBA00009617"/>
    </source>
</evidence>
<evidence type="ECO:0008006" key="11">
    <source>
        <dbReference type="Google" id="ProtNLM"/>
    </source>
</evidence>
<evidence type="ECO:0000256" key="1">
    <source>
        <dbReference type="ARBA" id="ARBA00004651"/>
    </source>
</evidence>
<evidence type="ECO:0000256" key="7">
    <source>
        <dbReference type="ARBA" id="ARBA00023136"/>
    </source>
</evidence>
<keyword evidence="5 8" id="KW-0812">Transmembrane</keyword>
<proteinExistence type="inferred from homology"/>
<evidence type="ECO:0000256" key="3">
    <source>
        <dbReference type="ARBA" id="ARBA00022448"/>
    </source>
</evidence>
<feature type="transmembrane region" description="Helical" evidence="8">
    <location>
        <begin position="62"/>
        <end position="80"/>
    </location>
</feature>
<accession>A0A0S3EXU3</accession>
<feature type="transmembrane region" description="Helical" evidence="8">
    <location>
        <begin position="161"/>
        <end position="180"/>
    </location>
</feature>
<keyword evidence="6 8" id="KW-1133">Transmembrane helix</keyword>
<evidence type="ECO:0000256" key="6">
    <source>
        <dbReference type="ARBA" id="ARBA00022989"/>
    </source>
</evidence>
<keyword evidence="7 8" id="KW-0472">Membrane</keyword>
<evidence type="ECO:0000313" key="9">
    <source>
        <dbReference type="EMBL" id="ALR20238.1"/>
    </source>
</evidence>
<dbReference type="GO" id="GO:0008643">
    <property type="term" value="P:carbohydrate transport"/>
    <property type="evidence" value="ECO:0007669"/>
    <property type="project" value="InterPro"/>
</dbReference>